<protein>
    <submittedName>
        <fullName evidence="1">Uncharacterized protein</fullName>
    </submittedName>
</protein>
<dbReference type="Proteomes" id="UP000033220">
    <property type="component" value="Chromosome DSM 122"/>
</dbReference>
<reference evidence="1 2" key="1">
    <citation type="submission" date="2012-02" db="EMBL/GenBank/DDBJ databases">
        <title>Shotgun genome sequence of Phaeospirillum photometricum DSM 122.</title>
        <authorList>
            <person name="Duquesne K."/>
            <person name="Sturgis J."/>
        </authorList>
    </citation>
    <scope>NUCLEOTIDE SEQUENCE [LARGE SCALE GENOMIC DNA]</scope>
    <source>
        <strain evidence="2">DSM122</strain>
    </source>
</reference>
<proteinExistence type="predicted"/>
<dbReference type="KEGG" id="rpm:RSPPHO_01022"/>
<dbReference type="AlphaFoldDB" id="H6SRW9"/>
<keyword evidence="2" id="KW-1185">Reference proteome</keyword>
<evidence type="ECO:0000313" key="2">
    <source>
        <dbReference type="Proteomes" id="UP000033220"/>
    </source>
</evidence>
<evidence type="ECO:0000313" key="1">
    <source>
        <dbReference type="EMBL" id="CCG07648.1"/>
    </source>
</evidence>
<dbReference type="EMBL" id="HE663493">
    <property type="protein sequence ID" value="CCG07648.1"/>
    <property type="molecule type" value="Genomic_DNA"/>
</dbReference>
<organism evidence="1 2">
    <name type="scientific">Pararhodospirillum photometricum DSM 122</name>
    <dbReference type="NCBI Taxonomy" id="1150469"/>
    <lineage>
        <taxon>Bacteria</taxon>
        <taxon>Pseudomonadati</taxon>
        <taxon>Pseudomonadota</taxon>
        <taxon>Alphaproteobacteria</taxon>
        <taxon>Rhodospirillales</taxon>
        <taxon>Rhodospirillaceae</taxon>
        <taxon>Pararhodospirillum</taxon>
    </lineage>
</organism>
<name>H6SRW9_PARPM</name>
<dbReference type="PATRIC" id="fig|1150469.3.peg.1166"/>
<accession>H6SRW9</accession>
<sequence length="401" mass="40893">MIPSPPCRPWGGLAPVSVVFAFDERLGGLAGVTATALEATGRTRGRVTGLADLCLWPSGGLAGVRLSADAASLLAFRQAGPGLAALPSAVGPPFVRLARPRLWPWGGEGFAVCGLQEGVGLVLASPAWDQAPTVQPLGSVVTDPETGSVIGALAGDAGLEVLGETLFVATHTTALPASEGWAPLGVETSTLGLSRRLVEAPPEQGDGLVVWRTTAVAAWAGRFWVAATRRVGAVERHRLYSLVPGGAPGVGFEMGGVDGSDSLPWGLMVQAAEPEGAPAPEARIGGLWAGDRLVIGVVPAAVDTASGRLSASGQAGVYVVGADLVPVFRALPTGQWLAGAVCLGNPAQSLGAALWLCRLLDAQGGARMALTRDFLTWSVDPEGVEPVALHAGCTVRWGWLA</sequence>
<dbReference type="STRING" id="1150469.RSPPHO_01022"/>
<dbReference type="HOGENOM" id="CLU_686737_0_0_5"/>
<gene>
    <name evidence="1" type="ORF">RSPPHO_01022</name>
</gene>